<name>A0A8J8T282_HALGN</name>
<keyword evidence="3 9" id="KW-0813">Transport</keyword>
<organism evidence="12 13">
    <name type="scientific">Halteria grandinella</name>
    <dbReference type="NCBI Taxonomy" id="5974"/>
    <lineage>
        <taxon>Eukaryota</taxon>
        <taxon>Sar</taxon>
        <taxon>Alveolata</taxon>
        <taxon>Ciliophora</taxon>
        <taxon>Intramacronucleata</taxon>
        <taxon>Spirotrichea</taxon>
        <taxon>Stichotrichia</taxon>
        <taxon>Sporadotrichida</taxon>
        <taxon>Halteriidae</taxon>
        <taxon>Halteria</taxon>
    </lineage>
</organism>
<feature type="transmembrane region" description="Helical" evidence="11">
    <location>
        <begin position="371"/>
        <end position="390"/>
    </location>
</feature>
<evidence type="ECO:0000256" key="5">
    <source>
        <dbReference type="ARBA" id="ARBA00022737"/>
    </source>
</evidence>
<evidence type="ECO:0000256" key="3">
    <source>
        <dbReference type="ARBA" id="ARBA00022448"/>
    </source>
</evidence>
<dbReference type="GO" id="GO:0055085">
    <property type="term" value="P:transmembrane transport"/>
    <property type="evidence" value="ECO:0007669"/>
    <property type="project" value="InterPro"/>
</dbReference>
<comment type="similarity">
    <text evidence="2 9">Belongs to the mitochondrial carrier (TC 2.A.29) family.</text>
</comment>
<dbReference type="PANTHER" id="PTHR45683">
    <property type="entry name" value="MITOCHONDRIAL NICOTINAMIDE ADENINE DINUCLEOTIDE TRANSPORTER 1-RELATED-RELATED"/>
    <property type="match status" value="1"/>
</dbReference>
<dbReference type="EMBL" id="RRYP01008792">
    <property type="protein sequence ID" value="TNV79534.1"/>
    <property type="molecule type" value="Genomic_DNA"/>
</dbReference>
<evidence type="ECO:0000256" key="4">
    <source>
        <dbReference type="ARBA" id="ARBA00022692"/>
    </source>
</evidence>
<accession>A0A8J8T282</accession>
<feature type="repeat" description="Solcar" evidence="8">
    <location>
        <begin position="307"/>
        <end position="400"/>
    </location>
</feature>
<dbReference type="AlphaFoldDB" id="A0A8J8T282"/>
<feature type="region of interest" description="Disordered" evidence="10">
    <location>
        <begin position="17"/>
        <end position="36"/>
    </location>
</feature>
<dbReference type="SUPFAM" id="SSF103506">
    <property type="entry name" value="Mitochondrial carrier"/>
    <property type="match status" value="1"/>
</dbReference>
<sequence length="448" mass="51290">MDLAEQQQFYLEALMASPHHGDSNNSHDFMGGDSDHERAMNAQIGQHISIGRQQEMKQQHDSQQQFHALLKEYMDKLQKKKAYFTSLAHCTLSLVTAPLLTLNTSLQTSVAANVVTMKDFQAEVGQADMAQRARTSTLKSNDSAPRFTAFMNFKNKQSLMQNNQRVGMAQPFKAPVYRNYFEAFQGIYKQGFQGFYKGNGIRCLHIFLFHKLNTDFTLKLEGSDSEFYKQLKQTPFAQEFLLSCAIDFMLHPLHVAEARFIMQNRRPNFSVYQSLAQFFTRSYSEVFRGITLHIPRNVCIALTGMKLTDQISVYSYYGQSILFQTLAYPFLTVQRRLECMSKMGYGLLRNDEYKGFFNACKRIWAEEGPIAFYRGYLAYILAITFWMSVLPQATDFMMMNMPLIGQGSSTGQLNAGSSPQYDSEQVAGGNRARPLTQRVEDDEDEDDY</sequence>
<keyword evidence="4 8" id="KW-0812">Transmembrane</keyword>
<dbReference type="Proteomes" id="UP000785679">
    <property type="component" value="Unassembled WGS sequence"/>
</dbReference>
<keyword evidence="6 11" id="KW-1133">Transmembrane helix</keyword>
<dbReference type="Gene3D" id="1.50.40.10">
    <property type="entry name" value="Mitochondrial carrier domain"/>
    <property type="match status" value="1"/>
</dbReference>
<evidence type="ECO:0000256" key="1">
    <source>
        <dbReference type="ARBA" id="ARBA00004141"/>
    </source>
</evidence>
<feature type="compositionally biased region" description="Polar residues" evidence="10">
    <location>
        <begin position="411"/>
        <end position="423"/>
    </location>
</feature>
<dbReference type="InterPro" id="IPR018108">
    <property type="entry name" value="MCP_transmembrane"/>
</dbReference>
<evidence type="ECO:0000256" key="11">
    <source>
        <dbReference type="SAM" id="Phobius"/>
    </source>
</evidence>
<evidence type="ECO:0000256" key="10">
    <source>
        <dbReference type="SAM" id="MobiDB-lite"/>
    </source>
</evidence>
<evidence type="ECO:0000313" key="13">
    <source>
        <dbReference type="Proteomes" id="UP000785679"/>
    </source>
</evidence>
<evidence type="ECO:0000256" key="9">
    <source>
        <dbReference type="RuleBase" id="RU000488"/>
    </source>
</evidence>
<evidence type="ECO:0000256" key="8">
    <source>
        <dbReference type="PROSITE-ProRule" id="PRU00282"/>
    </source>
</evidence>
<dbReference type="InterPro" id="IPR044712">
    <property type="entry name" value="SLC25A32-like"/>
</dbReference>
<dbReference type="GO" id="GO:0006862">
    <property type="term" value="P:nucleotide transport"/>
    <property type="evidence" value="ECO:0007669"/>
    <property type="project" value="InterPro"/>
</dbReference>
<reference evidence="12" key="1">
    <citation type="submission" date="2019-06" db="EMBL/GenBank/DDBJ databases">
        <authorList>
            <person name="Zheng W."/>
        </authorList>
    </citation>
    <scope>NUCLEOTIDE SEQUENCE</scope>
    <source>
        <strain evidence="12">QDHG01</strain>
    </source>
</reference>
<proteinExistence type="inferred from homology"/>
<gene>
    <name evidence="12" type="ORF">FGO68_gene6449</name>
</gene>
<evidence type="ECO:0000256" key="2">
    <source>
        <dbReference type="ARBA" id="ARBA00006375"/>
    </source>
</evidence>
<dbReference type="InterPro" id="IPR023395">
    <property type="entry name" value="MCP_dom_sf"/>
</dbReference>
<protein>
    <submittedName>
        <fullName evidence="12">Uncharacterized protein</fullName>
    </submittedName>
</protein>
<comment type="subcellular location">
    <subcellularLocation>
        <location evidence="1">Membrane</location>
        <topology evidence="1">Multi-pass membrane protein</topology>
    </subcellularLocation>
</comment>
<dbReference type="PROSITE" id="PS50920">
    <property type="entry name" value="SOLCAR"/>
    <property type="match status" value="1"/>
</dbReference>
<evidence type="ECO:0000256" key="7">
    <source>
        <dbReference type="ARBA" id="ARBA00023136"/>
    </source>
</evidence>
<dbReference type="Pfam" id="PF00153">
    <property type="entry name" value="Mito_carr"/>
    <property type="match status" value="1"/>
</dbReference>
<feature type="region of interest" description="Disordered" evidence="10">
    <location>
        <begin position="411"/>
        <end position="448"/>
    </location>
</feature>
<comment type="caution">
    <text evidence="12">The sequence shown here is derived from an EMBL/GenBank/DDBJ whole genome shotgun (WGS) entry which is preliminary data.</text>
</comment>
<keyword evidence="13" id="KW-1185">Reference proteome</keyword>
<dbReference type="GO" id="GO:0016020">
    <property type="term" value="C:membrane"/>
    <property type="evidence" value="ECO:0007669"/>
    <property type="project" value="UniProtKB-SubCell"/>
</dbReference>
<evidence type="ECO:0000256" key="6">
    <source>
        <dbReference type="ARBA" id="ARBA00022989"/>
    </source>
</evidence>
<keyword evidence="7 8" id="KW-0472">Membrane</keyword>
<keyword evidence="5" id="KW-0677">Repeat</keyword>
<dbReference type="OrthoDB" id="10266426at2759"/>
<evidence type="ECO:0000313" key="12">
    <source>
        <dbReference type="EMBL" id="TNV79534.1"/>
    </source>
</evidence>